<dbReference type="PROSITE" id="PS51186">
    <property type="entry name" value="GNAT"/>
    <property type="match status" value="1"/>
</dbReference>
<keyword evidence="3" id="KW-1185">Reference proteome</keyword>
<dbReference type="SUPFAM" id="SSF55729">
    <property type="entry name" value="Acyl-CoA N-acyltransferases (Nat)"/>
    <property type="match status" value="1"/>
</dbReference>
<reference evidence="2" key="1">
    <citation type="submission" date="2023-06" db="EMBL/GenBank/DDBJ databases">
        <title>Conoideocrella luteorostrata (Hypocreales: Clavicipitaceae), a potential biocontrol fungus for elongate hemlock scale in United States Christmas tree production areas.</title>
        <authorList>
            <person name="Barrett H."/>
            <person name="Lovett B."/>
            <person name="Macias A.M."/>
            <person name="Stajich J.E."/>
            <person name="Kasson M.T."/>
        </authorList>
    </citation>
    <scope>NUCLEOTIDE SEQUENCE</scope>
    <source>
        <strain evidence="2">ARSEF 14590</strain>
    </source>
</reference>
<organism evidence="2 3">
    <name type="scientific">Conoideocrella luteorostrata</name>
    <dbReference type="NCBI Taxonomy" id="1105319"/>
    <lineage>
        <taxon>Eukaryota</taxon>
        <taxon>Fungi</taxon>
        <taxon>Dikarya</taxon>
        <taxon>Ascomycota</taxon>
        <taxon>Pezizomycotina</taxon>
        <taxon>Sordariomycetes</taxon>
        <taxon>Hypocreomycetidae</taxon>
        <taxon>Hypocreales</taxon>
        <taxon>Clavicipitaceae</taxon>
        <taxon>Conoideocrella</taxon>
    </lineage>
</organism>
<dbReference type="EMBL" id="JASWJB010000047">
    <property type="protein sequence ID" value="KAK2606036.1"/>
    <property type="molecule type" value="Genomic_DNA"/>
</dbReference>
<dbReference type="InterPro" id="IPR000182">
    <property type="entry name" value="GNAT_dom"/>
</dbReference>
<comment type="caution">
    <text evidence="2">The sequence shown here is derived from an EMBL/GenBank/DDBJ whole genome shotgun (WGS) entry which is preliminary data.</text>
</comment>
<name>A0AAJ0G266_9HYPO</name>
<dbReference type="GO" id="GO:0016747">
    <property type="term" value="F:acyltransferase activity, transferring groups other than amino-acyl groups"/>
    <property type="evidence" value="ECO:0007669"/>
    <property type="project" value="InterPro"/>
</dbReference>
<dbReference type="Proteomes" id="UP001251528">
    <property type="component" value="Unassembled WGS sequence"/>
</dbReference>
<evidence type="ECO:0000313" key="2">
    <source>
        <dbReference type="EMBL" id="KAK2606036.1"/>
    </source>
</evidence>
<evidence type="ECO:0000259" key="1">
    <source>
        <dbReference type="PROSITE" id="PS51186"/>
    </source>
</evidence>
<dbReference type="CDD" id="cd04301">
    <property type="entry name" value="NAT_SF"/>
    <property type="match status" value="1"/>
</dbReference>
<sequence>MSIIIREMKVEDLHAIVDIAKLAFPYDKQFVYKYPYREEYPEEHHKNLTIRYTEYLNSTFAGRNTIMIAEAPDLTEPNVAKVVAFSIWSNVGTSPPGQDTAAIAPSEQHYERKDCNTERLKAYRAATTKARKDIFARMYGERQSSLRQLATLPEYWHRGVGTQLLHWGMERSREQGVPITLFAGPMGKNLYEKHGFKELEKVHVQVDGESAAIFQTAMSWNPKLDTDDAQ</sequence>
<accession>A0AAJ0G266</accession>
<proteinExistence type="predicted"/>
<dbReference type="Pfam" id="PF13508">
    <property type="entry name" value="Acetyltransf_7"/>
    <property type="match status" value="1"/>
</dbReference>
<protein>
    <recommendedName>
        <fullName evidence="1">N-acetyltransferase domain-containing protein</fullName>
    </recommendedName>
</protein>
<evidence type="ECO:0000313" key="3">
    <source>
        <dbReference type="Proteomes" id="UP001251528"/>
    </source>
</evidence>
<dbReference type="PANTHER" id="PTHR42791:SF2">
    <property type="entry name" value="N-ACETYLTRANSFERASE DOMAIN-CONTAINING PROTEIN"/>
    <property type="match status" value="1"/>
</dbReference>
<dbReference type="AlphaFoldDB" id="A0AAJ0G266"/>
<gene>
    <name evidence="2" type="ORF">QQS21_003554</name>
</gene>
<dbReference type="PANTHER" id="PTHR42791">
    <property type="entry name" value="GNAT FAMILY ACETYLTRANSFERASE"/>
    <property type="match status" value="1"/>
</dbReference>
<dbReference type="InterPro" id="IPR016181">
    <property type="entry name" value="Acyl_CoA_acyltransferase"/>
</dbReference>
<dbReference type="InterPro" id="IPR052523">
    <property type="entry name" value="Trichothecene_AcTrans"/>
</dbReference>
<feature type="domain" description="N-acetyltransferase" evidence="1">
    <location>
        <begin position="3"/>
        <end position="225"/>
    </location>
</feature>
<dbReference type="Gene3D" id="3.40.630.30">
    <property type="match status" value="1"/>
</dbReference>